<feature type="transmembrane region" description="Helical" evidence="6">
    <location>
        <begin position="216"/>
        <end position="234"/>
    </location>
</feature>
<protein>
    <recommendedName>
        <fullName evidence="6">GDT1 family protein</fullName>
    </recommendedName>
</protein>
<feature type="transmembrane region" description="Helical" evidence="6">
    <location>
        <begin position="110"/>
        <end position="131"/>
    </location>
</feature>
<proteinExistence type="inferred from homology"/>
<comment type="similarity">
    <text evidence="2 6">Belongs to the GDT1 family.</text>
</comment>
<keyword evidence="3 6" id="KW-0812">Transmembrane</keyword>
<dbReference type="Proteomes" id="UP000250235">
    <property type="component" value="Unassembled WGS sequence"/>
</dbReference>
<organism evidence="8 9">
    <name type="scientific">Dorcoceras hygrometricum</name>
    <dbReference type="NCBI Taxonomy" id="472368"/>
    <lineage>
        <taxon>Eukaryota</taxon>
        <taxon>Viridiplantae</taxon>
        <taxon>Streptophyta</taxon>
        <taxon>Embryophyta</taxon>
        <taxon>Tracheophyta</taxon>
        <taxon>Spermatophyta</taxon>
        <taxon>Magnoliopsida</taxon>
        <taxon>eudicotyledons</taxon>
        <taxon>Gunneridae</taxon>
        <taxon>Pentapetalae</taxon>
        <taxon>asterids</taxon>
        <taxon>lamiids</taxon>
        <taxon>Lamiales</taxon>
        <taxon>Gesneriaceae</taxon>
        <taxon>Didymocarpoideae</taxon>
        <taxon>Trichosporeae</taxon>
        <taxon>Loxocarpinae</taxon>
        <taxon>Dorcoceras</taxon>
    </lineage>
</organism>
<dbReference type="InterPro" id="IPR001727">
    <property type="entry name" value="GDT1-like"/>
</dbReference>
<keyword evidence="5 6" id="KW-0472">Membrane</keyword>
<feature type="transmembrane region" description="Helical" evidence="6">
    <location>
        <begin position="298"/>
        <end position="318"/>
    </location>
</feature>
<dbReference type="Pfam" id="PF01169">
    <property type="entry name" value="GDT1"/>
    <property type="match status" value="2"/>
</dbReference>
<evidence type="ECO:0000256" key="7">
    <source>
        <dbReference type="SAM" id="MobiDB-lite"/>
    </source>
</evidence>
<keyword evidence="9" id="KW-1185">Reference proteome</keyword>
<dbReference type="GO" id="GO:0009507">
    <property type="term" value="C:chloroplast"/>
    <property type="evidence" value="ECO:0007669"/>
    <property type="project" value="TreeGrafter"/>
</dbReference>
<evidence type="ECO:0000256" key="5">
    <source>
        <dbReference type="ARBA" id="ARBA00023136"/>
    </source>
</evidence>
<evidence type="ECO:0000313" key="8">
    <source>
        <dbReference type="EMBL" id="KZV35489.1"/>
    </source>
</evidence>
<dbReference type="AlphaFoldDB" id="A0A2Z7BLW6"/>
<evidence type="ECO:0000256" key="1">
    <source>
        <dbReference type="ARBA" id="ARBA00004141"/>
    </source>
</evidence>
<dbReference type="GO" id="GO:0005794">
    <property type="term" value="C:Golgi apparatus"/>
    <property type="evidence" value="ECO:0007669"/>
    <property type="project" value="TreeGrafter"/>
</dbReference>
<feature type="transmembrane region" description="Helical" evidence="6">
    <location>
        <begin position="176"/>
        <end position="196"/>
    </location>
</feature>
<evidence type="ECO:0000256" key="3">
    <source>
        <dbReference type="ARBA" id="ARBA00022692"/>
    </source>
</evidence>
<evidence type="ECO:0000256" key="2">
    <source>
        <dbReference type="ARBA" id="ARBA00009190"/>
    </source>
</evidence>
<evidence type="ECO:0000256" key="4">
    <source>
        <dbReference type="ARBA" id="ARBA00022989"/>
    </source>
</evidence>
<gene>
    <name evidence="8" type="ORF">F511_35870</name>
</gene>
<keyword evidence="4 6" id="KW-1133">Transmembrane helix</keyword>
<feature type="transmembrane region" description="Helical" evidence="6">
    <location>
        <begin position="330"/>
        <end position="350"/>
    </location>
</feature>
<dbReference type="OrthoDB" id="442680at2759"/>
<feature type="compositionally biased region" description="Basic and acidic residues" evidence="7">
    <location>
        <begin position="77"/>
        <end position="102"/>
    </location>
</feature>
<dbReference type="GO" id="GO:0016020">
    <property type="term" value="C:membrane"/>
    <property type="evidence" value="ECO:0007669"/>
    <property type="project" value="UniProtKB-SubCell"/>
</dbReference>
<dbReference type="GO" id="GO:0032472">
    <property type="term" value="P:Golgi calcium ion transport"/>
    <property type="evidence" value="ECO:0007669"/>
    <property type="project" value="TreeGrafter"/>
</dbReference>
<dbReference type="GO" id="GO:0005384">
    <property type="term" value="F:manganese ion transmembrane transporter activity"/>
    <property type="evidence" value="ECO:0007669"/>
    <property type="project" value="TreeGrafter"/>
</dbReference>
<name>A0A2Z7BLW6_9LAMI</name>
<feature type="transmembrane region" description="Helical" evidence="6">
    <location>
        <begin position="137"/>
        <end position="155"/>
    </location>
</feature>
<reference evidence="8 9" key="1">
    <citation type="journal article" date="2015" name="Proc. Natl. Acad. Sci. U.S.A.">
        <title>The resurrection genome of Boea hygrometrica: A blueprint for survival of dehydration.</title>
        <authorList>
            <person name="Xiao L."/>
            <person name="Yang G."/>
            <person name="Zhang L."/>
            <person name="Yang X."/>
            <person name="Zhao S."/>
            <person name="Ji Z."/>
            <person name="Zhou Q."/>
            <person name="Hu M."/>
            <person name="Wang Y."/>
            <person name="Chen M."/>
            <person name="Xu Y."/>
            <person name="Jin H."/>
            <person name="Xiao X."/>
            <person name="Hu G."/>
            <person name="Bao F."/>
            <person name="Hu Y."/>
            <person name="Wan P."/>
            <person name="Li L."/>
            <person name="Deng X."/>
            <person name="Kuang T."/>
            <person name="Xiang C."/>
            <person name="Zhu J.K."/>
            <person name="Oliver M.J."/>
            <person name="He Y."/>
        </authorList>
    </citation>
    <scope>NUCLEOTIDE SEQUENCE [LARGE SCALE GENOMIC DNA]</scope>
    <source>
        <strain evidence="9">cv. XS01</strain>
    </source>
</reference>
<dbReference type="PANTHER" id="PTHR12608">
    <property type="entry name" value="TRANSMEMBRANE PROTEIN HTP-1 RELATED"/>
    <property type="match status" value="1"/>
</dbReference>
<dbReference type="GO" id="GO:0032468">
    <property type="term" value="P:Golgi calcium ion homeostasis"/>
    <property type="evidence" value="ECO:0007669"/>
    <property type="project" value="TreeGrafter"/>
</dbReference>
<dbReference type="GO" id="GO:0015085">
    <property type="term" value="F:calcium ion transmembrane transporter activity"/>
    <property type="evidence" value="ECO:0007669"/>
    <property type="project" value="TreeGrafter"/>
</dbReference>
<feature type="region of interest" description="Disordered" evidence="7">
    <location>
        <begin position="73"/>
        <end position="102"/>
    </location>
</feature>
<comment type="subcellular location">
    <subcellularLocation>
        <location evidence="1 6">Membrane</location>
        <topology evidence="1 6">Multi-pass membrane protein</topology>
    </subcellularLocation>
</comment>
<dbReference type="PANTHER" id="PTHR12608:SF7">
    <property type="entry name" value="PROTEIN PAM71-HOMOLOG, CHLOROPLASTIC"/>
    <property type="match status" value="1"/>
</dbReference>
<dbReference type="EMBL" id="KV004569">
    <property type="protein sequence ID" value="KZV35489.1"/>
    <property type="molecule type" value="Genomic_DNA"/>
</dbReference>
<evidence type="ECO:0000256" key="6">
    <source>
        <dbReference type="RuleBase" id="RU365102"/>
    </source>
</evidence>
<sequence length="351" mass="37870">MQVLALLQTPQVLVSSKKSSKQKAPVFYDLIGSPPFSPLTPRRSFTPFQCWEFLESVCKGRAIRTHALNVGTGSGGYEERHENEKHNLPADSRHLDSSTKSETSHHQFPLPLSIALVLCTCALVYSLIALMGGPASLLTALAMSGFTAAFSLIFVSEIADKTFFIAALLAMQHEQIMVLLGSMGALTIKTIVSIAIGRIFQSVPAQFRTTLPIGEYAAVTLLLFFGLQSIRDAWKLPPTVAKMDHRGSQRSKEPAEEMSVKLSPIEVLGESFSLVFFSEWGDRSMLATMALGAAQSPLGVASGAIAGHLLATFIAVLGGSFLSHYISEKLSGYICGSLFLVFAIATFFGVF</sequence>
<accession>A0A2Z7BLW6</accession>
<evidence type="ECO:0000313" key="9">
    <source>
        <dbReference type="Proteomes" id="UP000250235"/>
    </source>
</evidence>